<dbReference type="OrthoDB" id="9772097at2"/>
<accession>A0A0P1LX33</accession>
<organism evidence="3 4">
    <name type="scientific">Candidatus Kryptonium thompsonii</name>
    <dbReference type="NCBI Taxonomy" id="1633631"/>
    <lineage>
        <taxon>Bacteria</taxon>
        <taxon>Pseudomonadati</taxon>
        <taxon>Candidatus Kryptoniota</taxon>
        <taxon>Candidatus Kryptonium</taxon>
    </lineage>
</organism>
<evidence type="ECO:0000313" key="2">
    <source>
        <dbReference type="EMBL" id="CUS89096.1"/>
    </source>
</evidence>
<evidence type="ECO:0000259" key="1">
    <source>
        <dbReference type="Pfam" id="PF14686"/>
    </source>
</evidence>
<dbReference type="Pfam" id="PF14686">
    <property type="entry name" value="fn3_3"/>
    <property type="match status" value="1"/>
</dbReference>
<evidence type="ECO:0000313" key="4">
    <source>
        <dbReference type="Proteomes" id="UP000182011"/>
    </source>
</evidence>
<dbReference type="SUPFAM" id="SSF49503">
    <property type="entry name" value="Cupredoxins"/>
    <property type="match status" value="1"/>
</dbReference>
<dbReference type="GO" id="GO:0016829">
    <property type="term" value="F:lyase activity"/>
    <property type="evidence" value="ECO:0007669"/>
    <property type="project" value="UniProtKB-KW"/>
</dbReference>
<accession>A0A0S4N5P0</accession>
<reference evidence="2 5" key="2">
    <citation type="submission" date="2015-11" db="EMBL/GenBank/DDBJ databases">
        <authorList>
            <person name="Varghese N."/>
        </authorList>
    </citation>
    <scope>NUCLEOTIDE SEQUENCE [LARGE SCALE GENOMIC DNA]</scope>
    <source>
        <strain evidence="2 5">JGI-8</strain>
    </source>
</reference>
<keyword evidence="3" id="KW-0456">Lyase</keyword>
<gene>
    <name evidence="3" type="ORF">JGI4_01452</name>
    <name evidence="2" type="ORF">JGI8_01273</name>
</gene>
<protein>
    <submittedName>
        <fullName evidence="3">Polysaccharide lyase family 4, domain II</fullName>
    </submittedName>
</protein>
<dbReference type="EMBL" id="CZVI01000017">
    <property type="protein sequence ID" value="CUS89096.1"/>
    <property type="molecule type" value="Genomic_DNA"/>
</dbReference>
<dbReference type="PANTHER" id="PTHR36507">
    <property type="entry name" value="BLL1555 PROTEIN"/>
    <property type="match status" value="1"/>
</dbReference>
<accession>A0A0P1M3K9</accession>
<dbReference type="InterPro" id="IPR008972">
    <property type="entry name" value="Cupredoxin"/>
</dbReference>
<dbReference type="Proteomes" id="UP000182200">
    <property type="component" value="Unassembled WGS sequence"/>
</dbReference>
<dbReference type="SUPFAM" id="SSF49464">
    <property type="entry name" value="Carboxypeptidase regulatory domain-like"/>
    <property type="match status" value="1"/>
</dbReference>
<dbReference type="InterPro" id="IPR029413">
    <property type="entry name" value="RG-lyase_II"/>
</dbReference>
<dbReference type="Proteomes" id="UP000182011">
    <property type="component" value="Unassembled WGS sequence"/>
</dbReference>
<dbReference type="Gene3D" id="2.60.40.420">
    <property type="entry name" value="Cupredoxins - blue copper proteins"/>
    <property type="match status" value="1"/>
</dbReference>
<feature type="domain" description="Rhamnogalacturonan lyase" evidence="1">
    <location>
        <begin position="143"/>
        <end position="181"/>
    </location>
</feature>
<accession>A0A0P1MES9</accession>
<dbReference type="EMBL" id="FAOP01000006">
    <property type="protein sequence ID" value="CUU06293.1"/>
    <property type="molecule type" value="Genomic_DNA"/>
</dbReference>
<sequence>MILLILSLLSLFVNQGYVYAGDIKGKVLIQGGKGVKDAVVYIDEVPGGKFSPPGEPAVMDQRNLRFIPHVLPILVGTTVYFLNNDNVLHNVFSPDVCPGELDLGTWFKGDVKKYTFTKPCIVTILCNVHPEMEAYIVVLKTPYFAVTDRGGNFTIKDIPPGEYTLKVWHEKLKGKDIKVKVPEKGSVYINLILSR</sequence>
<dbReference type="AlphaFoldDB" id="A0A0P1MES9"/>
<proteinExistence type="predicted"/>
<dbReference type="InterPro" id="IPR052721">
    <property type="entry name" value="ET_Amicyanin"/>
</dbReference>
<dbReference type="RefSeq" id="WP_075447030.1">
    <property type="nucleotide sequence ID" value="NZ_CZVI01000017.1"/>
</dbReference>
<dbReference type="InterPro" id="IPR008969">
    <property type="entry name" value="CarboxyPept-like_regulatory"/>
</dbReference>
<name>A0A0P1MES9_9BACT</name>
<dbReference type="STRING" id="1633631.GCA_001442925_01447"/>
<keyword evidence="5" id="KW-1185">Reference proteome</keyword>
<evidence type="ECO:0000313" key="3">
    <source>
        <dbReference type="EMBL" id="CUU06293.1"/>
    </source>
</evidence>
<dbReference type="PANTHER" id="PTHR36507:SF1">
    <property type="entry name" value="BLL1555 PROTEIN"/>
    <property type="match status" value="1"/>
</dbReference>
<reference evidence="3 4" key="1">
    <citation type="submission" date="2015-11" db="EMBL/GenBank/DDBJ databases">
        <authorList>
            <person name="Zhang Y."/>
            <person name="Guo Z."/>
        </authorList>
    </citation>
    <scope>NUCLEOTIDE SEQUENCE [LARGE SCALE GENOMIC DNA]</scope>
    <source>
        <strain evidence="3">JGI-4</strain>
    </source>
</reference>
<evidence type="ECO:0000313" key="5">
    <source>
        <dbReference type="Proteomes" id="UP000182200"/>
    </source>
</evidence>